<accession>A0AAV3P938</accession>
<reference evidence="1 2" key="1">
    <citation type="submission" date="2024-01" db="EMBL/GenBank/DDBJ databases">
        <title>The complete chloroplast genome sequence of Lithospermum erythrorhizon: insights into the phylogenetic relationship among Boraginaceae species and the maternal lineages of purple gromwells.</title>
        <authorList>
            <person name="Okada T."/>
            <person name="Watanabe K."/>
        </authorList>
    </citation>
    <scope>NUCLEOTIDE SEQUENCE [LARGE SCALE GENOMIC DNA]</scope>
</reference>
<gene>
    <name evidence="1" type="ORF">LIER_06436</name>
</gene>
<evidence type="ECO:0008006" key="3">
    <source>
        <dbReference type="Google" id="ProtNLM"/>
    </source>
</evidence>
<dbReference type="PANTHER" id="PTHR35317:SF35">
    <property type="entry name" value="DUF4219 DOMAIN-CONTAINING PROTEIN"/>
    <property type="match status" value="1"/>
</dbReference>
<dbReference type="PANTHER" id="PTHR35317">
    <property type="entry name" value="OS04G0629600 PROTEIN"/>
    <property type="match status" value="1"/>
</dbReference>
<protein>
    <recommendedName>
        <fullName evidence="3">Gag-pol polyprotein</fullName>
    </recommendedName>
</protein>
<dbReference type="Pfam" id="PF14223">
    <property type="entry name" value="Retrotran_gag_2"/>
    <property type="match status" value="1"/>
</dbReference>
<proteinExistence type="predicted"/>
<name>A0AAV3P938_LITER</name>
<sequence>MSRLQQLTTRWETLRMEEDETITTYNSKIKDLTNESFALGERTSNEKLVKKVLRTLPKRFAHKVTTIEEA</sequence>
<comment type="caution">
    <text evidence="1">The sequence shown here is derived from an EMBL/GenBank/DDBJ whole genome shotgun (WGS) entry which is preliminary data.</text>
</comment>
<keyword evidence="2" id="KW-1185">Reference proteome</keyword>
<dbReference type="EMBL" id="BAABME010000939">
    <property type="protein sequence ID" value="GAA0146502.1"/>
    <property type="molecule type" value="Genomic_DNA"/>
</dbReference>
<dbReference type="Proteomes" id="UP001454036">
    <property type="component" value="Unassembled WGS sequence"/>
</dbReference>
<dbReference type="AlphaFoldDB" id="A0AAV3P938"/>
<evidence type="ECO:0000313" key="2">
    <source>
        <dbReference type="Proteomes" id="UP001454036"/>
    </source>
</evidence>
<organism evidence="1 2">
    <name type="scientific">Lithospermum erythrorhizon</name>
    <name type="common">Purple gromwell</name>
    <name type="synonym">Lithospermum officinale var. erythrorhizon</name>
    <dbReference type="NCBI Taxonomy" id="34254"/>
    <lineage>
        <taxon>Eukaryota</taxon>
        <taxon>Viridiplantae</taxon>
        <taxon>Streptophyta</taxon>
        <taxon>Embryophyta</taxon>
        <taxon>Tracheophyta</taxon>
        <taxon>Spermatophyta</taxon>
        <taxon>Magnoliopsida</taxon>
        <taxon>eudicotyledons</taxon>
        <taxon>Gunneridae</taxon>
        <taxon>Pentapetalae</taxon>
        <taxon>asterids</taxon>
        <taxon>lamiids</taxon>
        <taxon>Boraginales</taxon>
        <taxon>Boraginaceae</taxon>
        <taxon>Boraginoideae</taxon>
        <taxon>Lithospermeae</taxon>
        <taxon>Lithospermum</taxon>
    </lineage>
</organism>
<evidence type="ECO:0000313" key="1">
    <source>
        <dbReference type="EMBL" id="GAA0146502.1"/>
    </source>
</evidence>